<dbReference type="Proteomes" id="UP000031518">
    <property type="component" value="Unassembled WGS sequence"/>
</dbReference>
<keyword evidence="7" id="KW-0067">ATP-binding</keyword>
<dbReference type="STRING" id="454194.PYK22_03061"/>
<evidence type="ECO:0000313" key="13">
    <source>
        <dbReference type="Proteomes" id="UP000031518"/>
    </source>
</evidence>
<dbReference type="GO" id="GO:0000155">
    <property type="term" value="F:phosphorelay sensor kinase activity"/>
    <property type="evidence" value="ECO:0007669"/>
    <property type="project" value="InterPro"/>
</dbReference>
<dbReference type="SMART" id="SM00091">
    <property type="entry name" value="PAS"/>
    <property type="match status" value="2"/>
</dbReference>
<dbReference type="PROSITE" id="PS50112">
    <property type="entry name" value="PAS"/>
    <property type="match status" value="2"/>
</dbReference>
<comment type="catalytic activity">
    <reaction evidence="1">
        <text>ATP + protein L-histidine = ADP + protein N-phospho-L-histidine.</text>
        <dbReference type="EC" id="2.7.13.3"/>
    </reaction>
</comment>
<dbReference type="EMBL" id="CBXV010000008">
    <property type="protein sequence ID" value="CDM67012.1"/>
    <property type="molecule type" value="Genomic_DNA"/>
</dbReference>
<dbReference type="Gene3D" id="3.30.565.10">
    <property type="entry name" value="Histidine kinase-like ATPase, C-terminal domain"/>
    <property type="match status" value="1"/>
</dbReference>
<evidence type="ECO:0000256" key="6">
    <source>
        <dbReference type="ARBA" id="ARBA00022777"/>
    </source>
</evidence>
<dbReference type="InterPro" id="IPR000700">
    <property type="entry name" value="PAS-assoc_C"/>
</dbReference>
<keyword evidence="6" id="KW-0418">Kinase</keyword>
<dbReference type="InterPro" id="IPR011712">
    <property type="entry name" value="Sig_transdc_His_kin_sub3_dim/P"/>
</dbReference>
<keyword evidence="9" id="KW-0175">Coiled coil</keyword>
<evidence type="ECO:0000259" key="11">
    <source>
        <dbReference type="PROSITE" id="PS50113"/>
    </source>
</evidence>
<protein>
    <recommendedName>
        <fullName evidence="2">histidine kinase</fullName>
        <ecNumber evidence="2">2.7.13.3</ecNumber>
    </recommendedName>
</protein>
<dbReference type="SMART" id="SM00086">
    <property type="entry name" value="PAC"/>
    <property type="match status" value="2"/>
</dbReference>
<dbReference type="Pfam" id="PF08447">
    <property type="entry name" value="PAS_3"/>
    <property type="match status" value="1"/>
</dbReference>
<feature type="coiled-coil region" evidence="9">
    <location>
        <begin position="370"/>
        <end position="397"/>
    </location>
</feature>
<dbReference type="InterPro" id="IPR036890">
    <property type="entry name" value="HATPase_C_sf"/>
</dbReference>
<feature type="domain" description="PAC" evidence="11">
    <location>
        <begin position="329"/>
        <end position="379"/>
    </location>
</feature>
<dbReference type="InterPro" id="IPR003594">
    <property type="entry name" value="HATPase_dom"/>
</dbReference>
<name>A0A0B6X1Z4_9BACT</name>
<gene>
    <name evidence="12" type="ORF">PYK22_03061</name>
</gene>
<evidence type="ECO:0000313" key="12">
    <source>
        <dbReference type="EMBL" id="CDM67012.1"/>
    </source>
</evidence>
<sequence length="601" mass="68155">MEVDQSWGQKAEDALGLASASEAEKLLVMLAATFFPFCSDSANDIQCAAEMPDTTTLYRTLVEQIPAILFTASLEGGISEAYVSPQIEQLLGFTQEEWLNDPVRWYQQIHSDDKARWSMDAAQMLLTGEPLRADYRVIARDGRVVWFHCEVKMVRRTDGRPWFIHGAAFDITELKRAEEALRRAADELEARVEERTAELARVNAQLRSEIAERKRIEEELRRARDELEIHVEQRTVELVKANEALLREIGERRRTEDALRKSEGTLRALFDCAPDAIIVIDQRGYILQLNAQAEKIFQYGRDEMQNQSIEVLLPEVDWTSWCDRAFHLGEFESCGQRKDGGLFPVDVRLSPTETKEGRLVIAVIRDITTRKQSERELREYASRLKTLSRRLMEVQEVERRRIARELHDEIGQTLTGLKLTLEMGARLPREKPQEVFGQALEMVNGLMATTRKISLDLRPGVLDDLGLLPALIWQIEHYTAQTRVRVEFKHHGLEGRRLPPEVETAAYRIVQEALTNIARHAQVDEAVVQVLADDQTILINVEDRGVGFDPEVVFATNETSGLAGMRERAVLLGGKLTVESRPGGGARLTAILKTGRNEVAS</sequence>
<keyword evidence="8" id="KW-0902">Two-component regulatory system</keyword>
<dbReference type="Gene3D" id="3.30.450.20">
    <property type="entry name" value="PAS domain"/>
    <property type="match status" value="2"/>
</dbReference>
<keyword evidence="5" id="KW-0547">Nucleotide-binding</keyword>
<dbReference type="SUPFAM" id="SSF55874">
    <property type="entry name" value="ATPase domain of HSP90 chaperone/DNA topoisomerase II/histidine kinase"/>
    <property type="match status" value="1"/>
</dbReference>
<keyword evidence="13" id="KW-1185">Reference proteome</keyword>
<dbReference type="SMART" id="SM00387">
    <property type="entry name" value="HATPase_c"/>
    <property type="match status" value="1"/>
</dbReference>
<feature type="domain" description="PAS" evidence="10">
    <location>
        <begin position="262"/>
        <end position="315"/>
    </location>
</feature>
<dbReference type="PROSITE" id="PS50113">
    <property type="entry name" value="PAC"/>
    <property type="match status" value="2"/>
</dbReference>
<dbReference type="Gene3D" id="1.20.5.1930">
    <property type="match status" value="1"/>
</dbReference>
<evidence type="ECO:0000256" key="3">
    <source>
        <dbReference type="ARBA" id="ARBA00022553"/>
    </source>
</evidence>
<dbReference type="PANTHER" id="PTHR24421:SF10">
    <property type="entry name" value="NITRATE_NITRITE SENSOR PROTEIN NARQ"/>
    <property type="match status" value="1"/>
</dbReference>
<dbReference type="Pfam" id="PF02518">
    <property type="entry name" value="HATPase_c"/>
    <property type="match status" value="1"/>
</dbReference>
<accession>A0A0B6X1Z4</accession>
<keyword evidence="4" id="KW-0808">Transferase</keyword>
<organism evidence="12 13">
    <name type="scientific">Pyrinomonas methylaliphatogenes</name>
    <dbReference type="NCBI Taxonomy" id="454194"/>
    <lineage>
        <taxon>Bacteria</taxon>
        <taxon>Pseudomonadati</taxon>
        <taxon>Acidobacteriota</taxon>
        <taxon>Blastocatellia</taxon>
        <taxon>Blastocatellales</taxon>
        <taxon>Pyrinomonadaceae</taxon>
        <taxon>Pyrinomonas</taxon>
    </lineage>
</organism>
<dbReference type="SUPFAM" id="SSF55785">
    <property type="entry name" value="PYP-like sensor domain (PAS domain)"/>
    <property type="match status" value="2"/>
</dbReference>
<dbReference type="InterPro" id="IPR050482">
    <property type="entry name" value="Sensor_HK_TwoCompSys"/>
</dbReference>
<dbReference type="InterPro" id="IPR001610">
    <property type="entry name" value="PAC"/>
</dbReference>
<feature type="domain" description="PAS" evidence="10">
    <location>
        <begin position="54"/>
        <end position="114"/>
    </location>
</feature>
<evidence type="ECO:0000256" key="9">
    <source>
        <dbReference type="SAM" id="Coils"/>
    </source>
</evidence>
<evidence type="ECO:0000259" key="10">
    <source>
        <dbReference type="PROSITE" id="PS50112"/>
    </source>
</evidence>
<dbReference type="InterPro" id="IPR000014">
    <property type="entry name" value="PAS"/>
</dbReference>
<evidence type="ECO:0000256" key="8">
    <source>
        <dbReference type="ARBA" id="ARBA00023012"/>
    </source>
</evidence>
<proteinExistence type="predicted"/>
<dbReference type="CDD" id="cd00130">
    <property type="entry name" value="PAS"/>
    <property type="match status" value="2"/>
</dbReference>
<dbReference type="PANTHER" id="PTHR24421">
    <property type="entry name" value="NITRATE/NITRITE SENSOR PROTEIN NARX-RELATED"/>
    <property type="match status" value="1"/>
</dbReference>
<dbReference type="Pfam" id="PF07730">
    <property type="entry name" value="HisKA_3"/>
    <property type="match status" value="1"/>
</dbReference>
<dbReference type="GO" id="GO:0046983">
    <property type="term" value="F:protein dimerization activity"/>
    <property type="evidence" value="ECO:0007669"/>
    <property type="project" value="InterPro"/>
</dbReference>
<dbReference type="EC" id="2.7.13.3" evidence="2"/>
<feature type="domain" description="PAC" evidence="11">
    <location>
        <begin position="131"/>
        <end position="183"/>
    </location>
</feature>
<dbReference type="InterPro" id="IPR035965">
    <property type="entry name" value="PAS-like_dom_sf"/>
</dbReference>
<reference evidence="12 13" key="1">
    <citation type="submission" date="2013-12" db="EMBL/GenBank/DDBJ databases">
        <authorList>
            <person name="Stott M."/>
        </authorList>
    </citation>
    <scope>NUCLEOTIDE SEQUENCE [LARGE SCALE GENOMIC DNA]</scope>
    <source>
        <strain evidence="12 13">K22</strain>
    </source>
</reference>
<evidence type="ECO:0000256" key="7">
    <source>
        <dbReference type="ARBA" id="ARBA00022840"/>
    </source>
</evidence>
<evidence type="ECO:0000256" key="1">
    <source>
        <dbReference type="ARBA" id="ARBA00000085"/>
    </source>
</evidence>
<keyword evidence="3" id="KW-0597">Phosphoprotein</keyword>
<feature type="coiled-coil region" evidence="9">
    <location>
        <begin position="171"/>
        <end position="233"/>
    </location>
</feature>
<dbReference type="AlphaFoldDB" id="A0A0B6X1Z4"/>
<evidence type="ECO:0000256" key="4">
    <source>
        <dbReference type="ARBA" id="ARBA00022679"/>
    </source>
</evidence>
<dbReference type="GO" id="GO:0005524">
    <property type="term" value="F:ATP binding"/>
    <property type="evidence" value="ECO:0007669"/>
    <property type="project" value="UniProtKB-KW"/>
</dbReference>
<dbReference type="Pfam" id="PF13426">
    <property type="entry name" value="PAS_9"/>
    <property type="match status" value="1"/>
</dbReference>
<evidence type="ECO:0000256" key="2">
    <source>
        <dbReference type="ARBA" id="ARBA00012438"/>
    </source>
</evidence>
<dbReference type="NCBIfam" id="TIGR00229">
    <property type="entry name" value="sensory_box"/>
    <property type="match status" value="2"/>
</dbReference>
<dbReference type="GO" id="GO:0016020">
    <property type="term" value="C:membrane"/>
    <property type="evidence" value="ECO:0007669"/>
    <property type="project" value="InterPro"/>
</dbReference>
<dbReference type="CDD" id="cd16917">
    <property type="entry name" value="HATPase_UhpB-NarQ-NarX-like"/>
    <property type="match status" value="1"/>
</dbReference>
<evidence type="ECO:0000256" key="5">
    <source>
        <dbReference type="ARBA" id="ARBA00022741"/>
    </source>
</evidence>
<dbReference type="InterPro" id="IPR013655">
    <property type="entry name" value="PAS_fold_3"/>
</dbReference>
<reference evidence="12 13" key="2">
    <citation type="submission" date="2015-01" db="EMBL/GenBank/DDBJ databases">
        <title>Complete genome sequence of Pyrinomonas methylaliphatogenes type strain K22T.</title>
        <authorList>
            <person name="Lee K.C.Y."/>
            <person name="Power J.F."/>
            <person name="Dunfield P.F."/>
            <person name="Morgan X.C."/>
            <person name="Huttenhower C."/>
            <person name="Stott M.B."/>
        </authorList>
    </citation>
    <scope>NUCLEOTIDE SEQUENCE [LARGE SCALE GENOMIC DNA]</scope>
    <source>
        <strain evidence="12 13">K22</strain>
    </source>
</reference>